<keyword evidence="2" id="KW-1185">Reference proteome</keyword>
<dbReference type="GeneID" id="18871231"/>
<dbReference type="InParanoid" id="G3AH78"/>
<dbReference type="RefSeq" id="XP_007372921.1">
    <property type="nucleotide sequence ID" value="XM_007372859.1"/>
</dbReference>
<dbReference type="FunCoup" id="G3AH78">
    <property type="interactions" value="91"/>
</dbReference>
<dbReference type="Proteomes" id="UP000000709">
    <property type="component" value="Unassembled WGS sequence"/>
</dbReference>
<organism evidence="2">
    <name type="scientific">Spathaspora passalidarum (strain NRRL Y-27907 / 11-Y1)</name>
    <dbReference type="NCBI Taxonomy" id="619300"/>
    <lineage>
        <taxon>Eukaryota</taxon>
        <taxon>Fungi</taxon>
        <taxon>Dikarya</taxon>
        <taxon>Ascomycota</taxon>
        <taxon>Saccharomycotina</taxon>
        <taxon>Pichiomycetes</taxon>
        <taxon>Debaryomycetaceae</taxon>
        <taxon>Spathaspora</taxon>
    </lineage>
</organism>
<dbReference type="OMA" id="LWENKHS"/>
<protein>
    <submittedName>
        <fullName evidence="1">Uncharacterized protein</fullName>
    </submittedName>
</protein>
<name>G3AH78_SPAPN</name>
<reference evidence="1 2" key="1">
    <citation type="journal article" date="2011" name="Proc. Natl. Acad. Sci. U.S.A.">
        <title>Comparative genomics of xylose-fermenting fungi for enhanced biofuel production.</title>
        <authorList>
            <person name="Wohlbach D.J."/>
            <person name="Kuo A."/>
            <person name="Sato T.K."/>
            <person name="Potts K.M."/>
            <person name="Salamov A.A."/>
            <person name="LaButti K.M."/>
            <person name="Sun H."/>
            <person name="Clum A."/>
            <person name="Pangilinan J.L."/>
            <person name="Lindquist E.A."/>
            <person name="Lucas S."/>
            <person name="Lapidus A."/>
            <person name="Jin M."/>
            <person name="Gunawan C."/>
            <person name="Balan V."/>
            <person name="Dale B.E."/>
            <person name="Jeffries T.W."/>
            <person name="Zinkel R."/>
            <person name="Barry K.W."/>
            <person name="Grigoriev I.V."/>
            <person name="Gasch A.P."/>
        </authorList>
    </citation>
    <scope>NUCLEOTIDE SEQUENCE [LARGE SCALE GENOMIC DNA]</scope>
    <source>
        <strain evidence="2">NRRL Y-27907 / 11-Y1</strain>
    </source>
</reference>
<gene>
    <name evidence="1" type="ORF">SPAPADRAFT_48494</name>
</gene>
<evidence type="ECO:0000313" key="2">
    <source>
        <dbReference type="Proteomes" id="UP000000709"/>
    </source>
</evidence>
<dbReference type="HOGENOM" id="CLU_147564_0_0_1"/>
<accession>G3AH78</accession>
<evidence type="ECO:0000313" key="1">
    <source>
        <dbReference type="EMBL" id="EGW35509.1"/>
    </source>
</evidence>
<dbReference type="OrthoDB" id="416496at2759"/>
<dbReference type="eggNOG" id="ENOG502RQDE">
    <property type="taxonomic scope" value="Eukaryota"/>
</dbReference>
<dbReference type="KEGG" id="spaa:SPAPADRAFT_48494"/>
<sequence length="148" mass="17150">MDNSIPLTLEEFKVRISKISEAELQDQKQEQRSLLLHLVETNNELDSEIHLLHRKEIKTNEDLNDIKFYKETVLENKGVILDKVARISAINDELVARGILDEKMKSDEEEKLISEVVQKDITNVCDKKEETIDVPETNEQESEEGVYL</sequence>
<dbReference type="EMBL" id="GL996499">
    <property type="protein sequence ID" value="EGW35509.1"/>
    <property type="molecule type" value="Genomic_DNA"/>
</dbReference>
<dbReference type="AlphaFoldDB" id="G3AH78"/>
<proteinExistence type="predicted"/>